<comment type="similarity">
    <text evidence="1 6">Belongs to the pseudouridine synthase RluA family.</text>
</comment>
<organism evidence="8 9">
    <name type="scientific">Brumimicrobium aurantiacum</name>
    <dbReference type="NCBI Taxonomy" id="1737063"/>
    <lineage>
        <taxon>Bacteria</taxon>
        <taxon>Pseudomonadati</taxon>
        <taxon>Bacteroidota</taxon>
        <taxon>Flavobacteriia</taxon>
        <taxon>Flavobacteriales</taxon>
        <taxon>Crocinitomicaceae</taxon>
        <taxon>Brumimicrobium</taxon>
    </lineage>
</organism>
<dbReference type="Gene3D" id="3.10.290.10">
    <property type="entry name" value="RNA-binding S4 domain"/>
    <property type="match status" value="1"/>
</dbReference>
<sequence>MKEEEQNENIEETQNEELYEHHKFIADKGQEVLRVDKFLMDRLANTSRNKIQNAAKNGNILVNNKAVKQNYKIKPEDEVSIVMPYPVREIELIPEDIPLDIHYEDDTVIVVNKPANMVVHPGYGNYSGTLVNALIHHIDQLPTKPDDYYGRPGLVHRLDKHTTGLMVIAKTEDALTNLSKQFFDRTTERRYHALVWGDVKEDEGTITGNLGRSLKDRKLMTVFPDGDYGKHAVTNYKVLRRYGYVTLIECKLETGRTHQIRAHMKYIGHTLFNDLEYGGNKVLKGTTFTKYKQFVMNNFALLTGQALHAKTLGFVHPKTKEFMRFESDLPDDFSAVLEKWEVYLSARDKA</sequence>
<dbReference type="Proteomes" id="UP000257127">
    <property type="component" value="Unassembled WGS sequence"/>
</dbReference>
<gene>
    <name evidence="8" type="ORF">DXU93_12010</name>
</gene>
<dbReference type="AlphaFoldDB" id="A0A3E1EV94"/>
<evidence type="ECO:0000256" key="1">
    <source>
        <dbReference type="ARBA" id="ARBA00010876"/>
    </source>
</evidence>
<evidence type="ECO:0000256" key="5">
    <source>
        <dbReference type="PROSITE-ProRule" id="PRU00182"/>
    </source>
</evidence>
<evidence type="ECO:0000256" key="3">
    <source>
        <dbReference type="ARBA" id="ARBA00023235"/>
    </source>
</evidence>
<dbReference type="Pfam" id="PF01479">
    <property type="entry name" value="S4"/>
    <property type="match status" value="1"/>
</dbReference>
<dbReference type="InterPro" id="IPR006224">
    <property type="entry name" value="PsdUridine_synth_RluA-like_CS"/>
</dbReference>
<dbReference type="GO" id="GO:0120159">
    <property type="term" value="F:rRNA pseudouridine synthase activity"/>
    <property type="evidence" value="ECO:0007669"/>
    <property type="project" value="UniProtKB-ARBA"/>
</dbReference>
<keyword evidence="9" id="KW-1185">Reference proteome</keyword>
<keyword evidence="2 5" id="KW-0694">RNA-binding</keyword>
<dbReference type="InterPro" id="IPR020103">
    <property type="entry name" value="PsdUridine_synth_cat_dom_sf"/>
</dbReference>
<dbReference type="SUPFAM" id="SSF55174">
    <property type="entry name" value="Alpha-L RNA-binding motif"/>
    <property type="match status" value="1"/>
</dbReference>
<dbReference type="CDD" id="cd00165">
    <property type="entry name" value="S4"/>
    <property type="match status" value="1"/>
</dbReference>
<accession>A0A3E1EV94</accession>
<evidence type="ECO:0000259" key="7">
    <source>
        <dbReference type="SMART" id="SM00363"/>
    </source>
</evidence>
<dbReference type="GO" id="GO:0003723">
    <property type="term" value="F:RNA binding"/>
    <property type="evidence" value="ECO:0007669"/>
    <property type="project" value="UniProtKB-KW"/>
</dbReference>
<dbReference type="InterPro" id="IPR050188">
    <property type="entry name" value="RluA_PseudoU_synthase"/>
</dbReference>
<proteinExistence type="inferred from homology"/>
<dbReference type="PROSITE" id="PS50889">
    <property type="entry name" value="S4"/>
    <property type="match status" value="1"/>
</dbReference>
<dbReference type="InterPro" id="IPR036986">
    <property type="entry name" value="S4_RNA-bd_sf"/>
</dbReference>
<protein>
    <recommendedName>
        <fullName evidence="6">Pseudouridine synthase</fullName>
        <ecNumber evidence="6">5.4.99.-</ecNumber>
    </recommendedName>
</protein>
<comment type="caution">
    <text evidence="8">The sequence shown here is derived from an EMBL/GenBank/DDBJ whole genome shotgun (WGS) entry which is preliminary data.</text>
</comment>
<dbReference type="InterPro" id="IPR006145">
    <property type="entry name" value="PsdUridine_synth_RsuA/RluA"/>
</dbReference>
<dbReference type="SUPFAM" id="SSF55120">
    <property type="entry name" value="Pseudouridine synthase"/>
    <property type="match status" value="1"/>
</dbReference>
<comment type="function">
    <text evidence="6">Responsible for synthesis of pseudouridine from uracil.</text>
</comment>
<dbReference type="NCBIfam" id="TIGR00005">
    <property type="entry name" value="rluA_subfam"/>
    <property type="match status" value="1"/>
</dbReference>
<comment type="catalytic activity">
    <reaction evidence="6">
        <text>a uridine in RNA = a pseudouridine in RNA</text>
        <dbReference type="Rhea" id="RHEA:48348"/>
        <dbReference type="Rhea" id="RHEA-COMP:12068"/>
        <dbReference type="Rhea" id="RHEA-COMP:12069"/>
        <dbReference type="ChEBI" id="CHEBI:65314"/>
        <dbReference type="ChEBI" id="CHEBI:65315"/>
    </reaction>
</comment>
<evidence type="ECO:0000313" key="8">
    <source>
        <dbReference type="EMBL" id="RFC53486.1"/>
    </source>
</evidence>
<dbReference type="InterPro" id="IPR002942">
    <property type="entry name" value="S4_RNA-bd"/>
</dbReference>
<dbReference type="CDD" id="cd02869">
    <property type="entry name" value="PseudoU_synth_RluA_like"/>
    <property type="match status" value="1"/>
</dbReference>
<dbReference type="EC" id="5.4.99.-" evidence="6"/>
<dbReference type="InterPro" id="IPR006225">
    <property type="entry name" value="PsdUridine_synth_RluC/D"/>
</dbReference>
<feature type="active site" evidence="4">
    <location>
        <position position="159"/>
    </location>
</feature>
<evidence type="ECO:0000256" key="4">
    <source>
        <dbReference type="PIRSR" id="PIRSR606225-1"/>
    </source>
</evidence>
<dbReference type="Gene3D" id="3.30.2350.10">
    <property type="entry name" value="Pseudouridine synthase"/>
    <property type="match status" value="1"/>
</dbReference>
<dbReference type="RefSeq" id="WP_116881545.1">
    <property type="nucleotide sequence ID" value="NZ_QURB01000008.1"/>
</dbReference>
<evidence type="ECO:0000256" key="2">
    <source>
        <dbReference type="ARBA" id="ARBA00022884"/>
    </source>
</evidence>
<dbReference type="FunFam" id="3.30.2350.10:FF:000006">
    <property type="entry name" value="Pseudouridine synthase"/>
    <property type="match status" value="1"/>
</dbReference>
<dbReference type="GO" id="GO:0000455">
    <property type="term" value="P:enzyme-directed rRNA pseudouridine synthesis"/>
    <property type="evidence" value="ECO:0007669"/>
    <property type="project" value="UniProtKB-ARBA"/>
</dbReference>
<feature type="domain" description="RNA-binding S4" evidence="7">
    <location>
        <begin position="33"/>
        <end position="98"/>
    </location>
</feature>
<evidence type="ECO:0000313" key="9">
    <source>
        <dbReference type="Proteomes" id="UP000257127"/>
    </source>
</evidence>
<keyword evidence="3 6" id="KW-0413">Isomerase</keyword>
<dbReference type="PROSITE" id="PS01129">
    <property type="entry name" value="PSI_RLU"/>
    <property type="match status" value="1"/>
</dbReference>
<dbReference type="PANTHER" id="PTHR21600:SF44">
    <property type="entry name" value="RIBOSOMAL LARGE SUBUNIT PSEUDOURIDINE SYNTHASE D"/>
    <property type="match status" value="1"/>
</dbReference>
<evidence type="ECO:0000256" key="6">
    <source>
        <dbReference type="RuleBase" id="RU362028"/>
    </source>
</evidence>
<dbReference type="OrthoDB" id="9807829at2"/>
<dbReference type="SMART" id="SM00363">
    <property type="entry name" value="S4"/>
    <property type="match status" value="1"/>
</dbReference>
<name>A0A3E1EV94_9FLAO</name>
<dbReference type="Pfam" id="PF00849">
    <property type="entry name" value="PseudoU_synth_2"/>
    <property type="match status" value="1"/>
</dbReference>
<dbReference type="EMBL" id="QURB01000008">
    <property type="protein sequence ID" value="RFC53486.1"/>
    <property type="molecule type" value="Genomic_DNA"/>
</dbReference>
<dbReference type="PANTHER" id="PTHR21600">
    <property type="entry name" value="MITOCHONDRIAL RNA PSEUDOURIDINE SYNTHASE"/>
    <property type="match status" value="1"/>
</dbReference>
<reference evidence="8 9" key="1">
    <citation type="submission" date="2018-08" db="EMBL/GenBank/DDBJ databases">
        <title>The draft genome squence of Brumimicrobium sp. N62.</title>
        <authorList>
            <person name="Du Z.-J."/>
            <person name="Luo H.-R."/>
        </authorList>
    </citation>
    <scope>NUCLEOTIDE SEQUENCE [LARGE SCALE GENOMIC DNA]</scope>
    <source>
        <strain evidence="8 9">N62</strain>
    </source>
</reference>